<reference evidence="2" key="1">
    <citation type="journal article" date="2022" name="Mol. Ecol. Resour.">
        <title>The genomes of chicory, endive, great burdock and yacon provide insights into Asteraceae palaeo-polyploidization history and plant inulin production.</title>
        <authorList>
            <person name="Fan W."/>
            <person name="Wang S."/>
            <person name="Wang H."/>
            <person name="Wang A."/>
            <person name="Jiang F."/>
            <person name="Liu H."/>
            <person name="Zhao H."/>
            <person name="Xu D."/>
            <person name="Zhang Y."/>
        </authorList>
    </citation>
    <scope>NUCLEOTIDE SEQUENCE [LARGE SCALE GENOMIC DNA]</scope>
    <source>
        <strain evidence="2">cv. Yunnan</strain>
    </source>
</reference>
<accession>A0ACB9FXS1</accession>
<comment type="caution">
    <text evidence="1">The sequence shown here is derived from an EMBL/GenBank/DDBJ whole genome shotgun (WGS) entry which is preliminary data.</text>
</comment>
<evidence type="ECO:0000313" key="2">
    <source>
        <dbReference type="Proteomes" id="UP001056120"/>
    </source>
</evidence>
<evidence type="ECO:0000313" key="1">
    <source>
        <dbReference type="EMBL" id="KAI3775595.1"/>
    </source>
</evidence>
<name>A0ACB9FXS1_9ASTR</name>
<dbReference type="EMBL" id="CM042033">
    <property type="protein sequence ID" value="KAI3775595.1"/>
    <property type="molecule type" value="Genomic_DNA"/>
</dbReference>
<keyword evidence="2" id="KW-1185">Reference proteome</keyword>
<dbReference type="Proteomes" id="UP001056120">
    <property type="component" value="Linkage Group LG16"/>
</dbReference>
<sequence length="73" mass="8607">MNLPFNTHLKTHPFFFLTFFLTQHFLNSTATPEEFEKTLKSLPKILSPFSSKSFHQPSNRISHGRRSTRRFPV</sequence>
<organism evidence="1 2">
    <name type="scientific">Smallanthus sonchifolius</name>
    <dbReference type="NCBI Taxonomy" id="185202"/>
    <lineage>
        <taxon>Eukaryota</taxon>
        <taxon>Viridiplantae</taxon>
        <taxon>Streptophyta</taxon>
        <taxon>Embryophyta</taxon>
        <taxon>Tracheophyta</taxon>
        <taxon>Spermatophyta</taxon>
        <taxon>Magnoliopsida</taxon>
        <taxon>eudicotyledons</taxon>
        <taxon>Gunneridae</taxon>
        <taxon>Pentapetalae</taxon>
        <taxon>asterids</taxon>
        <taxon>campanulids</taxon>
        <taxon>Asterales</taxon>
        <taxon>Asteraceae</taxon>
        <taxon>Asteroideae</taxon>
        <taxon>Heliantheae alliance</taxon>
        <taxon>Millerieae</taxon>
        <taxon>Smallanthus</taxon>
    </lineage>
</organism>
<reference evidence="1 2" key="2">
    <citation type="journal article" date="2022" name="Mol. Ecol. Resour.">
        <title>The genomes of chicory, endive, great burdock and yacon provide insights into Asteraceae paleo-polyploidization history and plant inulin production.</title>
        <authorList>
            <person name="Fan W."/>
            <person name="Wang S."/>
            <person name="Wang H."/>
            <person name="Wang A."/>
            <person name="Jiang F."/>
            <person name="Liu H."/>
            <person name="Zhao H."/>
            <person name="Xu D."/>
            <person name="Zhang Y."/>
        </authorList>
    </citation>
    <scope>NUCLEOTIDE SEQUENCE [LARGE SCALE GENOMIC DNA]</scope>
    <source>
        <strain evidence="2">cv. Yunnan</strain>
        <tissue evidence="1">Leaves</tissue>
    </source>
</reference>
<gene>
    <name evidence="1" type="ORF">L1987_50175</name>
</gene>
<protein>
    <submittedName>
        <fullName evidence="1">Uncharacterized protein</fullName>
    </submittedName>
</protein>
<proteinExistence type="predicted"/>